<dbReference type="OrthoDB" id="5230484at2759"/>
<feature type="compositionally biased region" description="Polar residues" evidence="2">
    <location>
        <begin position="200"/>
        <end position="225"/>
    </location>
</feature>
<feature type="compositionally biased region" description="Low complexity" evidence="2">
    <location>
        <begin position="637"/>
        <end position="649"/>
    </location>
</feature>
<protein>
    <recommendedName>
        <fullName evidence="3">DUF7624 domain-containing protein</fullName>
    </recommendedName>
</protein>
<keyword evidence="5" id="KW-1185">Reference proteome</keyword>
<feature type="compositionally biased region" description="Basic and acidic residues" evidence="2">
    <location>
        <begin position="188"/>
        <end position="199"/>
    </location>
</feature>
<feature type="compositionally biased region" description="Basic and acidic residues" evidence="2">
    <location>
        <begin position="88"/>
        <end position="99"/>
    </location>
</feature>
<feature type="region of interest" description="Disordered" evidence="2">
    <location>
        <begin position="580"/>
        <end position="612"/>
    </location>
</feature>
<reference evidence="4" key="1">
    <citation type="journal article" date="2020" name="Stud. Mycol.">
        <title>101 Dothideomycetes genomes: a test case for predicting lifestyles and emergence of pathogens.</title>
        <authorList>
            <person name="Haridas S."/>
            <person name="Albert R."/>
            <person name="Binder M."/>
            <person name="Bloem J."/>
            <person name="Labutti K."/>
            <person name="Salamov A."/>
            <person name="Andreopoulos B."/>
            <person name="Baker S."/>
            <person name="Barry K."/>
            <person name="Bills G."/>
            <person name="Bluhm B."/>
            <person name="Cannon C."/>
            <person name="Castanera R."/>
            <person name="Culley D."/>
            <person name="Daum C."/>
            <person name="Ezra D."/>
            <person name="Gonzalez J."/>
            <person name="Henrissat B."/>
            <person name="Kuo A."/>
            <person name="Liang C."/>
            <person name="Lipzen A."/>
            <person name="Lutzoni F."/>
            <person name="Magnuson J."/>
            <person name="Mondo S."/>
            <person name="Nolan M."/>
            <person name="Ohm R."/>
            <person name="Pangilinan J."/>
            <person name="Park H.-J."/>
            <person name="Ramirez L."/>
            <person name="Alfaro M."/>
            <person name="Sun H."/>
            <person name="Tritt A."/>
            <person name="Yoshinaga Y."/>
            <person name="Zwiers L.-H."/>
            <person name="Turgeon B."/>
            <person name="Goodwin S."/>
            <person name="Spatafora J."/>
            <person name="Crous P."/>
            <person name="Grigoriev I."/>
        </authorList>
    </citation>
    <scope>NUCLEOTIDE SEQUENCE</scope>
    <source>
        <strain evidence="4">Tuck. ex Michener</strain>
    </source>
</reference>
<dbReference type="InterPro" id="IPR056041">
    <property type="entry name" value="DUF7624"/>
</dbReference>
<feature type="compositionally biased region" description="Low complexity" evidence="2">
    <location>
        <begin position="580"/>
        <end position="597"/>
    </location>
</feature>
<accession>A0A6A6HEU6</accession>
<evidence type="ECO:0000256" key="2">
    <source>
        <dbReference type="SAM" id="MobiDB-lite"/>
    </source>
</evidence>
<name>A0A6A6HEU6_VIRVR</name>
<dbReference type="EMBL" id="ML991787">
    <property type="protein sequence ID" value="KAF2236033.1"/>
    <property type="molecule type" value="Genomic_DNA"/>
</dbReference>
<feature type="domain" description="DUF7624" evidence="3">
    <location>
        <begin position="605"/>
        <end position="749"/>
    </location>
</feature>
<dbReference type="AlphaFoldDB" id="A0A6A6HEU6"/>
<organism evidence="4 5">
    <name type="scientific">Viridothelium virens</name>
    <name type="common">Speckled blister lichen</name>
    <name type="synonym">Trypethelium virens</name>
    <dbReference type="NCBI Taxonomy" id="1048519"/>
    <lineage>
        <taxon>Eukaryota</taxon>
        <taxon>Fungi</taxon>
        <taxon>Dikarya</taxon>
        <taxon>Ascomycota</taxon>
        <taxon>Pezizomycotina</taxon>
        <taxon>Dothideomycetes</taxon>
        <taxon>Dothideomycetes incertae sedis</taxon>
        <taxon>Trypetheliales</taxon>
        <taxon>Trypetheliaceae</taxon>
        <taxon>Viridothelium</taxon>
    </lineage>
</organism>
<evidence type="ECO:0000259" key="3">
    <source>
        <dbReference type="Pfam" id="PF24616"/>
    </source>
</evidence>
<evidence type="ECO:0000256" key="1">
    <source>
        <dbReference type="SAM" id="Coils"/>
    </source>
</evidence>
<evidence type="ECO:0000313" key="4">
    <source>
        <dbReference type="EMBL" id="KAF2236033.1"/>
    </source>
</evidence>
<feature type="compositionally biased region" description="Basic and acidic residues" evidence="2">
    <location>
        <begin position="145"/>
        <end position="180"/>
    </location>
</feature>
<dbReference type="Proteomes" id="UP000800092">
    <property type="component" value="Unassembled WGS sequence"/>
</dbReference>
<keyword evidence="1" id="KW-0175">Coiled coil</keyword>
<feature type="region of interest" description="Disordered" evidence="2">
    <location>
        <begin position="1"/>
        <end position="253"/>
    </location>
</feature>
<dbReference type="Pfam" id="PF24616">
    <property type="entry name" value="DUF7624"/>
    <property type="match status" value="1"/>
</dbReference>
<feature type="compositionally biased region" description="Low complexity" evidence="2">
    <location>
        <begin position="18"/>
        <end position="32"/>
    </location>
</feature>
<feature type="region of interest" description="Disordered" evidence="2">
    <location>
        <begin position="633"/>
        <end position="652"/>
    </location>
</feature>
<feature type="coiled-coil region" evidence="1">
    <location>
        <begin position="263"/>
        <end position="290"/>
    </location>
</feature>
<proteinExistence type="predicted"/>
<sequence length="750" mass="82289">MALKSPLMPSPTGPAFMSHFSPYSDSPSSPAPYNAHFQQGPSRNSNPSDSLHPPVSPYPNHVDPSPVESNGSANTDIDEDAQEGTDAADPKKQESKDEPASVEEQALSPTSLEALGKLDTALSPEARAEPEDGPTSVIHIPSGFKKFESKKSTPPDERAGQTEHSPTRSERTDRTGRTDDTVLAVPTGEEHATRDEKRGSVTSPLNTSIPNSNDLDQGTPQAQTRQELEDEWRRRSRAPPNLEGIQEEHDGDKHDDEIHTASVTTDQDTMTRAIENLNNAEQEIAALKTALSECWTLCNTLAGLSNMHRERMFQFEGKGGAQEQAWRSCWQLCQNLYKTREEDHVTQVRPTLELCRDFCQALFEVRTRGDDVADSVLRVSFELNNHLYNTQDRNLPEAFRERTLDFYLTLCHRLMKQRTNLPQETDSLLRACWSLAEMLFSIRQNNRDGKPADEELLGSAVQACWDLCDLFREGWTQIRPERGTPKPIYSVNAAAAIAPSANTQPFIHSEDRSSSLGDRGYPGIRNYPPETPITIFDDTTAASSPAEDAPVPNILVLGPEHTTNHTRASTIHHRWDSSASAYSDASSTHTGSTATTGRDGPRPASTTPSSNDSTLIRLKCLILKAAINVGFSRPNPSSAASTSSTSSSSKDNAQLSLPSFVSELPPNAFGALPWQHALLKQYQALVTSDPTLRDTRDLPTGKRVSAGELARAVKAMVRTGQFEWLRGLYRLVFGFGIDEVGGRAGVVVAT</sequence>
<feature type="compositionally biased region" description="Polar residues" evidence="2">
    <location>
        <begin position="36"/>
        <end position="49"/>
    </location>
</feature>
<evidence type="ECO:0000313" key="5">
    <source>
        <dbReference type="Proteomes" id="UP000800092"/>
    </source>
</evidence>
<gene>
    <name evidence="4" type="ORF">EV356DRAFT_498853</name>
</gene>